<dbReference type="AlphaFoldDB" id="A0A1S3H3G4"/>
<dbReference type="Gene3D" id="2.60.40.10">
    <property type="entry name" value="Immunoglobulins"/>
    <property type="match status" value="1"/>
</dbReference>
<dbReference type="SUPFAM" id="SSF53300">
    <property type="entry name" value="vWA-like"/>
    <property type="match status" value="1"/>
</dbReference>
<dbReference type="InterPro" id="IPR002035">
    <property type="entry name" value="VWF_A"/>
</dbReference>
<dbReference type="RefSeq" id="XP_013380548.1">
    <property type="nucleotide sequence ID" value="XM_013525094.1"/>
</dbReference>
<dbReference type="KEGG" id="lak:106151713"/>
<dbReference type="InParanoid" id="A0A1S3H3G4"/>
<dbReference type="STRING" id="7574.A0A1S3H3G4"/>
<dbReference type="Gene3D" id="3.40.50.410">
    <property type="entry name" value="von Willebrand factor, type A domain"/>
    <property type="match status" value="1"/>
</dbReference>
<dbReference type="Pfam" id="PF00092">
    <property type="entry name" value="VWA"/>
    <property type="match status" value="1"/>
</dbReference>
<sequence length="974" mass="106797">MQLSSVLASVLVLVVLRCEAGPHSLMTIKDNGYDNILVAIHKDVKEESKIVDEIQKMFQDGSTYFYQASRKRAFFRNVTILIPDTWQDKPEYETALRENYEISDIRVAPENPLYGDLPYTKQPGQCGDPGEYVHFTPGYVRDDPEVNREYKWGEAGRILVHEFAHLRYGVFDEYGMEEDENYPLFYLHGRRPRVTGCTTAVMGRYLTKTSFGRCQLDRNTGLPEKDCRFFPELKRNRAKASIMFYQFIDSVHAFCENKPQDRHHTHNTLAPNMQNKLCNNAGTWDVIKQHEDFTGSNNPARDISDTSPKFRLVYKRPVRRAVDNKVIKGKRVVMVLDMSWSMRKQNRLRKMTQAASIFIRDNVPVGTEIGVIGFHDNATILENLTIIESKTDAKQMSNRLNAALTKEGGNTAIGKGLLQAIDSLGKDGISPEGSIIILITDGQQNVEPYTWELFANRTLETAGVTVNTIAFGAQADDILEEVGKRTGGMSFYDSEAKGSTGLASALDRLGEELALEDSTEPSVQVNAYTVDLPRKDDTHDKSVFIDETIGKNTEFIFTYLEYGGISVVLRDPSGKTYTVGSPQYEHDEPVRIVRVSIPSAQVGLWKYTITNTATTKQTVQVDVKSRSRENSQPIRVRAWMSATNVDVQKARAVVYAEVSKGYAPIVNAKVVATVDRPQGDPLELELKDNGAGADNQKDDGVYSAYFTNFNGNGRYGVSAKVSMEDGKAGVKTAGSKASAAAYKDPSLAPTIVAVVSPLPSGITRATPGGAFRVTGANGTDLYPPSRVTDLKVASYSYADQTVTLAWTAPGGDLDYGTAASYTLYQTTNASLLTDLSQAKVVSKADVMFGHLDPLPSGSLQTVTIKVPSAGDDVEYAFALIARDGNGNTSPLSSYATAVMRTQSNDGLSMGAIGAIIGGTLGGLVIVCVTVIVVAKMMSKNKVKVLKAGNSSQVNLTIADSPREDMYLTPKPYLN</sequence>
<evidence type="ECO:0000256" key="2">
    <source>
        <dbReference type="SAM" id="SignalP"/>
    </source>
</evidence>
<dbReference type="PANTHER" id="PTHR10579:SF177">
    <property type="entry name" value="CALCIUM-ACTIVATED CHLORIDE CHANNEL REGULATOR 4-LIKE PROTEIN"/>
    <property type="match status" value="1"/>
</dbReference>
<dbReference type="InterPro" id="IPR013783">
    <property type="entry name" value="Ig-like_fold"/>
</dbReference>
<keyword evidence="1" id="KW-0812">Transmembrane</keyword>
<dbReference type="CDD" id="cd00198">
    <property type="entry name" value="vWFA"/>
    <property type="match status" value="1"/>
</dbReference>
<evidence type="ECO:0000313" key="5">
    <source>
        <dbReference type="RefSeq" id="XP_013380548.1"/>
    </source>
</evidence>
<dbReference type="InterPro" id="IPR036465">
    <property type="entry name" value="vWFA_dom_sf"/>
</dbReference>
<evidence type="ECO:0000313" key="4">
    <source>
        <dbReference type="Proteomes" id="UP000085678"/>
    </source>
</evidence>
<keyword evidence="2" id="KW-0732">Signal</keyword>
<protein>
    <submittedName>
        <fullName evidence="5">Calcium-activated chloride channel regulator 3A-1</fullName>
    </submittedName>
</protein>
<evidence type="ECO:0000256" key="1">
    <source>
        <dbReference type="SAM" id="Phobius"/>
    </source>
</evidence>
<feature type="transmembrane region" description="Helical" evidence="1">
    <location>
        <begin position="909"/>
        <end position="934"/>
    </location>
</feature>
<reference evidence="5" key="1">
    <citation type="submission" date="2025-08" db="UniProtKB">
        <authorList>
            <consortium name="RefSeq"/>
        </authorList>
    </citation>
    <scope>IDENTIFICATION</scope>
    <source>
        <tissue evidence="5">Gonads</tissue>
    </source>
</reference>
<accession>A0A1S3H3G4</accession>
<evidence type="ECO:0000259" key="3">
    <source>
        <dbReference type="PROSITE" id="PS50234"/>
    </source>
</evidence>
<dbReference type="Pfam" id="PF08434">
    <property type="entry name" value="CLCA"/>
    <property type="match status" value="1"/>
</dbReference>
<dbReference type="NCBIfam" id="NF041940">
    <property type="entry name" value="choice_anch_X"/>
    <property type="match status" value="1"/>
</dbReference>
<name>A0A1S3H3G4_LINAN</name>
<dbReference type="GeneID" id="106151713"/>
<dbReference type="InterPro" id="IPR051266">
    <property type="entry name" value="CLCR"/>
</dbReference>
<dbReference type="SMART" id="SM00327">
    <property type="entry name" value="VWA"/>
    <property type="match status" value="1"/>
</dbReference>
<keyword evidence="4" id="KW-1185">Reference proteome</keyword>
<feature type="signal peptide" evidence="2">
    <location>
        <begin position="1"/>
        <end position="20"/>
    </location>
</feature>
<keyword evidence="1" id="KW-0472">Membrane</keyword>
<dbReference type="InterPro" id="IPR013642">
    <property type="entry name" value="CLCA_N"/>
</dbReference>
<feature type="chain" id="PRO_5010353093" evidence="2">
    <location>
        <begin position="21"/>
        <end position="974"/>
    </location>
</feature>
<keyword evidence="1" id="KW-1133">Transmembrane helix</keyword>
<organism evidence="4 5">
    <name type="scientific">Lingula anatina</name>
    <name type="common">Brachiopod</name>
    <name type="synonym">Lingula unguis</name>
    <dbReference type="NCBI Taxonomy" id="7574"/>
    <lineage>
        <taxon>Eukaryota</taxon>
        <taxon>Metazoa</taxon>
        <taxon>Spiralia</taxon>
        <taxon>Lophotrochozoa</taxon>
        <taxon>Brachiopoda</taxon>
        <taxon>Linguliformea</taxon>
        <taxon>Lingulata</taxon>
        <taxon>Lingulida</taxon>
        <taxon>Linguloidea</taxon>
        <taxon>Lingulidae</taxon>
        <taxon>Lingula</taxon>
    </lineage>
</organism>
<dbReference type="PROSITE" id="PS50234">
    <property type="entry name" value="VWFA"/>
    <property type="match status" value="1"/>
</dbReference>
<dbReference type="PANTHER" id="PTHR10579">
    <property type="entry name" value="CALCIUM-ACTIVATED CHLORIDE CHANNEL REGULATOR"/>
    <property type="match status" value="1"/>
</dbReference>
<gene>
    <name evidence="5" type="primary">LOC106151713</name>
</gene>
<dbReference type="Proteomes" id="UP000085678">
    <property type="component" value="Unplaced"/>
</dbReference>
<feature type="domain" description="VWFA" evidence="3">
    <location>
        <begin position="331"/>
        <end position="509"/>
    </location>
</feature>
<proteinExistence type="predicted"/>
<dbReference type="OrthoDB" id="10021899at2759"/>